<dbReference type="InterPro" id="IPR014729">
    <property type="entry name" value="Rossmann-like_a/b/a_fold"/>
</dbReference>
<comment type="subcellular location">
    <subcellularLocation>
        <location evidence="2">Cytoplasm</location>
    </subcellularLocation>
</comment>
<gene>
    <name evidence="4" type="ORF">BAZ10_16085</name>
</gene>
<dbReference type="EMBL" id="MAHX01000007">
    <property type="protein sequence ID" value="OPC67568.1"/>
    <property type="molecule type" value="Genomic_DNA"/>
</dbReference>
<dbReference type="AlphaFoldDB" id="A0A1T3MSH3"/>
<evidence type="ECO:0000313" key="4">
    <source>
        <dbReference type="EMBL" id="OPC67568.1"/>
    </source>
</evidence>
<keyword evidence="2" id="KW-0963">Cytoplasm</keyword>
<sequence>MKMKSIIIALDESTYSQVIARQGFELATVFKSTVTILLIRNNEAVINASLANISIEENDNSEENLMIEIQELAKVFDTIEYNMTTLEGDPMEEIIRFVTDSTADLLIVGTHGRTGLDHWITGSVAEHVIRHATIPVLVIPYNHQAH</sequence>
<dbReference type="PANTHER" id="PTHR46268">
    <property type="entry name" value="STRESS RESPONSE PROTEIN NHAX"/>
    <property type="match status" value="1"/>
</dbReference>
<dbReference type="InterPro" id="IPR006015">
    <property type="entry name" value="Universal_stress_UspA"/>
</dbReference>
<comment type="similarity">
    <text evidence="1 2">Belongs to the universal stress protein A family.</text>
</comment>
<reference evidence="4 5" key="1">
    <citation type="submission" date="2016-06" db="EMBL/GenBank/DDBJ databases">
        <title>Revisiting the taxonomy of the Elizabethkingia Genus based on Whole-Genome Sequencing, Optical Mapping, and MALDI-TOF.</title>
        <authorList>
            <person name="Nicholson A.C."/>
        </authorList>
    </citation>
    <scope>NUCLEOTIDE SEQUENCE [LARGE SCALE GENOMIC DNA]</scope>
    <source>
        <strain evidence="4 5">G4070</strain>
    </source>
</reference>
<dbReference type="Proteomes" id="UP000190813">
    <property type="component" value="Unassembled WGS sequence"/>
</dbReference>
<feature type="domain" description="UspA" evidence="3">
    <location>
        <begin position="3"/>
        <end position="140"/>
    </location>
</feature>
<comment type="caution">
    <text evidence="4">The sequence shown here is derived from an EMBL/GenBank/DDBJ whole genome shotgun (WGS) entry which is preliminary data.</text>
</comment>
<evidence type="ECO:0000313" key="5">
    <source>
        <dbReference type="Proteomes" id="UP000190813"/>
    </source>
</evidence>
<dbReference type="PRINTS" id="PR01438">
    <property type="entry name" value="UNVRSLSTRESS"/>
</dbReference>
<dbReference type="CDD" id="cd00293">
    <property type="entry name" value="USP-like"/>
    <property type="match status" value="1"/>
</dbReference>
<dbReference type="SUPFAM" id="SSF52402">
    <property type="entry name" value="Adenine nucleotide alpha hydrolases-like"/>
    <property type="match status" value="1"/>
</dbReference>
<dbReference type="PANTHER" id="PTHR46268:SF6">
    <property type="entry name" value="UNIVERSAL STRESS PROTEIN UP12"/>
    <property type="match status" value="1"/>
</dbReference>
<evidence type="ECO:0000256" key="2">
    <source>
        <dbReference type="PIRNR" id="PIRNR006276"/>
    </source>
</evidence>
<dbReference type="Pfam" id="PF00582">
    <property type="entry name" value="Usp"/>
    <property type="match status" value="1"/>
</dbReference>
<dbReference type="InterPro" id="IPR006016">
    <property type="entry name" value="UspA"/>
</dbReference>
<name>A0A1T3MSH3_9FLAO</name>
<accession>A0A1T3MSH3</accession>
<dbReference type="Gene3D" id="3.40.50.620">
    <property type="entry name" value="HUPs"/>
    <property type="match status" value="1"/>
</dbReference>
<dbReference type="GO" id="GO:0005737">
    <property type="term" value="C:cytoplasm"/>
    <property type="evidence" value="ECO:0007669"/>
    <property type="project" value="UniProtKB-SubCell"/>
</dbReference>
<protein>
    <recommendedName>
        <fullName evidence="2">Universal stress protein</fullName>
    </recommendedName>
</protein>
<organism evidence="4 5">
    <name type="scientific">Elizabethkingia occulta</name>
    <dbReference type="NCBI Taxonomy" id="1867263"/>
    <lineage>
        <taxon>Bacteria</taxon>
        <taxon>Pseudomonadati</taxon>
        <taxon>Bacteroidota</taxon>
        <taxon>Flavobacteriia</taxon>
        <taxon>Flavobacteriales</taxon>
        <taxon>Weeksellaceae</taxon>
        <taxon>Elizabethkingia</taxon>
    </lineage>
</organism>
<dbReference type="PIRSF" id="PIRSF006276">
    <property type="entry name" value="UspA"/>
    <property type="match status" value="1"/>
</dbReference>
<evidence type="ECO:0000256" key="1">
    <source>
        <dbReference type="ARBA" id="ARBA00008791"/>
    </source>
</evidence>
<keyword evidence="5" id="KW-1185">Reference proteome</keyword>
<evidence type="ECO:0000259" key="3">
    <source>
        <dbReference type="Pfam" id="PF00582"/>
    </source>
</evidence>
<proteinExistence type="inferred from homology"/>